<dbReference type="Pfam" id="PF13639">
    <property type="entry name" value="zf-RING_2"/>
    <property type="match status" value="1"/>
</dbReference>
<evidence type="ECO:0000313" key="11">
    <source>
        <dbReference type="Proteomes" id="UP000283530"/>
    </source>
</evidence>
<name>A0A3S3NYH1_9MAGN</name>
<comment type="catalytic activity">
    <reaction evidence="1">
        <text>S-ubiquitinyl-[E2 ubiquitin-conjugating enzyme]-L-cysteine + [acceptor protein]-L-lysine = [E2 ubiquitin-conjugating enzyme]-L-cysteine + N(6)-ubiquitinyl-[acceptor protein]-L-lysine.</text>
        <dbReference type="EC" id="2.3.2.27"/>
    </reaction>
</comment>
<evidence type="ECO:0000256" key="7">
    <source>
        <dbReference type="PROSITE-ProRule" id="PRU00175"/>
    </source>
</evidence>
<dbReference type="InterPro" id="IPR053238">
    <property type="entry name" value="RING-H2_zinc_finger"/>
</dbReference>
<gene>
    <name evidence="10" type="ORF">CKAN_01824400</name>
</gene>
<feature type="region of interest" description="Disordered" evidence="8">
    <location>
        <begin position="159"/>
        <end position="181"/>
    </location>
</feature>
<dbReference type="PANTHER" id="PTHR14155">
    <property type="entry name" value="RING FINGER DOMAIN-CONTAINING"/>
    <property type="match status" value="1"/>
</dbReference>
<dbReference type="Proteomes" id="UP000283530">
    <property type="component" value="Unassembled WGS sequence"/>
</dbReference>
<dbReference type="SMART" id="SM00184">
    <property type="entry name" value="RING"/>
    <property type="match status" value="1"/>
</dbReference>
<dbReference type="InterPro" id="IPR001841">
    <property type="entry name" value="Znf_RING"/>
</dbReference>
<accession>A0A3S3NYH1</accession>
<evidence type="ECO:0000256" key="2">
    <source>
        <dbReference type="ARBA" id="ARBA00012483"/>
    </source>
</evidence>
<dbReference type="SUPFAM" id="SSF57850">
    <property type="entry name" value="RING/U-box"/>
    <property type="match status" value="1"/>
</dbReference>
<evidence type="ECO:0000313" key="10">
    <source>
        <dbReference type="EMBL" id="RWR89195.1"/>
    </source>
</evidence>
<comment type="similarity">
    <text evidence="6">Belongs to the RING-type zinc finger family. ATL subfamily.</text>
</comment>
<comment type="caution">
    <text evidence="10">The sequence shown here is derived from an EMBL/GenBank/DDBJ whole genome shotgun (WGS) entry which is preliminary data.</text>
</comment>
<evidence type="ECO:0000259" key="9">
    <source>
        <dbReference type="PROSITE" id="PS50089"/>
    </source>
</evidence>
<organism evidence="10 11">
    <name type="scientific">Cinnamomum micranthum f. kanehirae</name>
    <dbReference type="NCBI Taxonomy" id="337451"/>
    <lineage>
        <taxon>Eukaryota</taxon>
        <taxon>Viridiplantae</taxon>
        <taxon>Streptophyta</taxon>
        <taxon>Embryophyta</taxon>
        <taxon>Tracheophyta</taxon>
        <taxon>Spermatophyta</taxon>
        <taxon>Magnoliopsida</taxon>
        <taxon>Magnoliidae</taxon>
        <taxon>Laurales</taxon>
        <taxon>Lauraceae</taxon>
        <taxon>Cinnamomum</taxon>
    </lineage>
</organism>
<keyword evidence="3" id="KW-0479">Metal-binding</keyword>
<evidence type="ECO:0000256" key="5">
    <source>
        <dbReference type="ARBA" id="ARBA00022833"/>
    </source>
</evidence>
<keyword evidence="5" id="KW-0862">Zinc</keyword>
<dbReference type="PROSITE" id="PS50089">
    <property type="entry name" value="ZF_RING_2"/>
    <property type="match status" value="1"/>
</dbReference>
<feature type="compositionally biased region" description="Polar residues" evidence="8">
    <location>
        <begin position="14"/>
        <end position="23"/>
    </location>
</feature>
<evidence type="ECO:0000256" key="1">
    <source>
        <dbReference type="ARBA" id="ARBA00000900"/>
    </source>
</evidence>
<dbReference type="AlphaFoldDB" id="A0A3S3NYH1"/>
<dbReference type="GO" id="GO:0061630">
    <property type="term" value="F:ubiquitin protein ligase activity"/>
    <property type="evidence" value="ECO:0007669"/>
    <property type="project" value="UniProtKB-EC"/>
</dbReference>
<feature type="region of interest" description="Disordered" evidence="8">
    <location>
        <begin position="1"/>
        <end position="26"/>
    </location>
</feature>
<feature type="domain" description="RING-type" evidence="9">
    <location>
        <begin position="190"/>
        <end position="231"/>
    </location>
</feature>
<reference evidence="10 11" key="1">
    <citation type="journal article" date="2019" name="Nat. Plants">
        <title>Stout camphor tree genome fills gaps in understanding of flowering plant genome evolution.</title>
        <authorList>
            <person name="Chaw S.M."/>
            <person name="Liu Y.C."/>
            <person name="Wu Y.W."/>
            <person name="Wang H.Y."/>
            <person name="Lin C.I."/>
            <person name="Wu C.S."/>
            <person name="Ke H.M."/>
            <person name="Chang L.Y."/>
            <person name="Hsu C.Y."/>
            <person name="Yang H.T."/>
            <person name="Sudianto E."/>
            <person name="Hsu M.H."/>
            <person name="Wu K.P."/>
            <person name="Wang L.N."/>
            <person name="Leebens-Mack J.H."/>
            <person name="Tsai I.J."/>
        </authorList>
    </citation>
    <scope>NUCLEOTIDE SEQUENCE [LARGE SCALE GENOMIC DNA]</scope>
    <source>
        <strain evidence="11">cv. Chaw 1501</strain>
        <tissue evidence="10">Young leaves</tissue>
    </source>
</reference>
<evidence type="ECO:0000256" key="3">
    <source>
        <dbReference type="ARBA" id="ARBA00022723"/>
    </source>
</evidence>
<dbReference type="STRING" id="337451.A0A3S3NYH1"/>
<dbReference type="Gene3D" id="3.30.40.10">
    <property type="entry name" value="Zinc/RING finger domain, C3HC4 (zinc finger)"/>
    <property type="match status" value="1"/>
</dbReference>
<dbReference type="EC" id="2.3.2.27" evidence="2"/>
<dbReference type="EMBL" id="QPKB01000007">
    <property type="protein sequence ID" value="RWR89195.1"/>
    <property type="molecule type" value="Genomic_DNA"/>
</dbReference>
<sequence>MPRVTIPITEGDESMSSSGANTPTIPPFLTRRRGYDHAMHGWNSPSTVPRPFIHQSDESGGMQERPWRLFEERVRTGPYGLARFPSQPHSPVRILIVHEEFIPAVNPNLQQFVRDSLPRERAQLHTSFNPMEEPALTPEEFEKARSELRERVFRPTYPRSRTGLFSRSRSNTTASHPAAAAEDADEGKQCTICLDAFVPNQKVLLTPCKHMFHHNCLLPWVKSHGKCPVCRRALVERRENAISTYNGNNTFIPNDETADILALIMAMDEAFHWIHGVR</sequence>
<evidence type="ECO:0000256" key="6">
    <source>
        <dbReference type="ARBA" id="ARBA00024209"/>
    </source>
</evidence>
<dbReference type="InterPro" id="IPR013083">
    <property type="entry name" value="Znf_RING/FYVE/PHD"/>
</dbReference>
<dbReference type="OrthoDB" id="8062037at2759"/>
<evidence type="ECO:0000256" key="4">
    <source>
        <dbReference type="ARBA" id="ARBA00022771"/>
    </source>
</evidence>
<feature type="compositionally biased region" description="Polar residues" evidence="8">
    <location>
        <begin position="163"/>
        <end position="175"/>
    </location>
</feature>
<protein>
    <recommendedName>
        <fullName evidence="2">RING-type E3 ubiquitin transferase</fullName>
        <ecNumber evidence="2">2.3.2.27</ecNumber>
    </recommendedName>
</protein>
<dbReference type="GO" id="GO:0008270">
    <property type="term" value="F:zinc ion binding"/>
    <property type="evidence" value="ECO:0007669"/>
    <property type="project" value="UniProtKB-KW"/>
</dbReference>
<dbReference type="PANTHER" id="PTHR14155:SF627">
    <property type="entry name" value="OS06G0192800 PROTEIN"/>
    <property type="match status" value="1"/>
</dbReference>
<evidence type="ECO:0000256" key="8">
    <source>
        <dbReference type="SAM" id="MobiDB-lite"/>
    </source>
</evidence>
<keyword evidence="4 7" id="KW-0863">Zinc-finger</keyword>
<keyword evidence="11" id="KW-1185">Reference proteome</keyword>
<proteinExistence type="inferred from homology"/>